<dbReference type="SUPFAM" id="SSF46785">
    <property type="entry name" value="Winged helix' DNA-binding domain"/>
    <property type="match status" value="1"/>
</dbReference>
<dbReference type="Pfam" id="PF00392">
    <property type="entry name" value="GntR"/>
    <property type="match status" value="1"/>
</dbReference>
<dbReference type="GO" id="GO:0003700">
    <property type="term" value="F:DNA-binding transcription factor activity"/>
    <property type="evidence" value="ECO:0007669"/>
    <property type="project" value="InterPro"/>
</dbReference>
<evidence type="ECO:0000256" key="1">
    <source>
        <dbReference type="ARBA" id="ARBA00023015"/>
    </source>
</evidence>
<dbReference type="InterPro" id="IPR008920">
    <property type="entry name" value="TF_FadR/GntR_C"/>
</dbReference>
<dbReference type="Gene3D" id="1.10.10.10">
    <property type="entry name" value="Winged helix-like DNA-binding domain superfamily/Winged helix DNA-binding domain"/>
    <property type="match status" value="1"/>
</dbReference>
<evidence type="ECO:0000256" key="3">
    <source>
        <dbReference type="ARBA" id="ARBA00023163"/>
    </source>
</evidence>
<protein>
    <submittedName>
        <fullName evidence="5">Transcriptional regulator</fullName>
    </submittedName>
</protein>
<dbReference type="SMART" id="SM00345">
    <property type="entry name" value="HTH_GNTR"/>
    <property type="match status" value="1"/>
</dbReference>
<dbReference type="Proteomes" id="UP000249886">
    <property type="component" value="Unassembled WGS sequence"/>
</dbReference>
<accession>A0A6H9XIT9</accession>
<keyword evidence="3" id="KW-0804">Transcription</keyword>
<dbReference type="InterPro" id="IPR036388">
    <property type="entry name" value="WH-like_DNA-bd_sf"/>
</dbReference>
<proteinExistence type="predicted"/>
<dbReference type="PANTHER" id="PTHR43537:SF5">
    <property type="entry name" value="UXU OPERON TRANSCRIPTIONAL REGULATOR"/>
    <property type="match status" value="1"/>
</dbReference>
<dbReference type="RefSeq" id="WP_005522542.1">
    <property type="nucleotide sequence ID" value="NZ_CAUQUT010000004.1"/>
</dbReference>
<dbReference type="SUPFAM" id="SSF48008">
    <property type="entry name" value="GntR ligand-binding domain-like"/>
    <property type="match status" value="1"/>
</dbReference>
<sequence>MTVLTDWVVEHIRAALRTRAMVPGATYSGYQLAADLGISRSPVRDGLLRLAATGLIEFTPNRGFRIIQPTETDIAEIYALRIAIEVPAARRAARILASQQGPTSPVGDVHDFIFATIGSRQGSRILAQLRDQLLAAPQIPGHGSADHQAIRRALTSYNSEAAGELMRRHLEHAALSRLTIVLDGNPEAAANLWQRVEAPEPAGDAARRRSC</sequence>
<keyword evidence="1" id="KW-0805">Transcription regulation</keyword>
<keyword evidence="2" id="KW-0238">DNA-binding</keyword>
<dbReference type="InterPro" id="IPR036390">
    <property type="entry name" value="WH_DNA-bd_sf"/>
</dbReference>
<feature type="domain" description="HTH gntR-type" evidence="4">
    <location>
        <begin position="2"/>
        <end position="69"/>
    </location>
</feature>
<organism evidence="5 6">
    <name type="scientific">Corynebacterium matruchotii</name>
    <dbReference type="NCBI Taxonomy" id="43768"/>
    <lineage>
        <taxon>Bacteria</taxon>
        <taxon>Bacillati</taxon>
        <taxon>Actinomycetota</taxon>
        <taxon>Actinomycetes</taxon>
        <taxon>Mycobacteriales</taxon>
        <taxon>Corynebacteriaceae</taxon>
        <taxon>Corynebacterium</taxon>
    </lineage>
</organism>
<comment type="caution">
    <text evidence="5">The sequence shown here is derived from an EMBL/GenBank/DDBJ whole genome shotgun (WGS) entry which is preliminary data.</text>
</comment>
<dbReference type="PROSITE" id="PS50949">
    <property type="entry name" value="HTH_GNTR"/>
    <property type="match status" value="1"/>
</dbReference>
<dbReference type="PANTHER" id="PTHR43537">
    <property type="entry name" value="TRANSCRIPTIONAL REGULATOR, GNTR FAMILY"/>
    <property type="match status" value="1"/>
</dbReference>
<gene>
    <name evidence="5" type="primary">ydfH</name>
    <name evidence="5" type="ORF">NCTC10254_00022</name>
</gene>
<dbReference type="GeneID" id="84573492"/>
<evidence type="ECO:0000256" key="2">
    <source>
        <dbReference type="ARBA" id="ARBA00023125"/>
    </source>
</evidence>
<reference evidence="5 6" key="1">
    <citation type="submission" date="2018-06" db="EMBL/GenBank/DDBJ databases">
        <authorList>
            <consortium name="Pathogen Informatics"/>
            <person name="Doyle S."/>
        </authorList>
    </citation>
    <scope>NUCLEOTIDE SEQUENCE [LARGE SCALE GENOMIC DNA]</scope>
    <source>
        <strain evidence="5 6">NCTC10254</strain>
    </source>
</reference>
<name>A0A6H9XIT9_9CORY</name>
<dbReference type="EMBL" id="UARK01000001">
    <property type="protein sequence ID" value="SPW23665.1"/>
    <property type="molecule type" value="Genomic_DNA"/>
</dbReference>
<dbReference type="InterPro" id="IPR000524">
    <property type="entry name" value="Tscrpt_reg_HTH_GntR"/>
</dbReference>
<dbReference type="AlphaFoldDB" id="A0A6H9XIT9"/>
<evidence type="ECO:0000259" key="4">
    <source>
        <dbReference type="PROSITE" id="PS50949"/>
    </source>
</evidence>
<evidence type="ECO:0000313" key="6">
    <source>
        <dbReference type="Proteomes" id="UP000249886"/>
    </source>
</evidence>
<dbReference type="GO" id="GO:0003677">
    <property type="term" value="F:DNA binding"/>
    <property type="evidence" value="ECO:0007669"/>
    <property type="project" value="UniProtKB-KW"/>
</dbReference>
<evidence type="ECO:0000313" key="5">
    <source>
        <dbReference type="EMBL" id="SPW23665.1"/>
    </source>
</evidence>
<dbReference type="Gene3D" id="1.20.120.530">
    <property type="entry name" value="GntR ligand-binding domain-like"/>
    <property type="match status" value="1"/>
</dbReference>